<dbReference type="EMBL" id="LAVV01007831">
    <property type="protein sequence ID" value="KNZ54632.1"/>
    <property type="molecule type" value="Genomic_DNA"/>
</dbReference>
<reference evidence="1 2" key="1">
    <citation type="submission" date="2015-08" db="EMBL/GenBank/DDBJ databases">
        <title>Next Generation Sequencing and Analysis of the Genome of Puccinia sorghi L Schw, the Causal Agent of Maize Common Rust.</title>
        <authorList>
            <person name="Rochi L."/>
            <person name="Burguener G."/>
            <person name="Darino M."/>
            <person name="Turjanski A."/>
            <person name="Kreff E."/>
            <person name="Dieguez M.J."/>
            <person name="Sacco F."/>
        </authorList>
    </citation>
    <scope>NUCLEOTIDE SEQUENCE [LARGE SCALE GENOMIC DNA]</scope>
    <source>
        <strain evidence="1 2">RO10H11247</strain>
    </source>
</reference>
<organism evidence="1 2">
    <name type="scientific">Puccinia sorghi</name>
    <dbReference type="NCBI Taxonomy" id="27349"/>
    <lineage>
        <taxon>Eukaryota</taxon>
        <taxon>Fungi</taxon>
        <taxon>Dikarya</taxon>
        <taxon>Basidiomycota</taxon>
        <taxon>Pucciniomycotina</taxon>
        <taxon>Pucciniomycetes</taxon>
        <taxon>Pucciniales</taxon>
        <taxon>Pucciniaceae</taxon>
        <taxon>Puccinia</taxon>
    </lineage>
</organism>
<dbReference type="Proteomes" id="UP000037035">
    <property type="component" value="Unassembled WGS sequence"/>
</dbReference>
<dbReference type="AlphaFoldDB" id="A0A0L6V293"/>
<evidence type="ECO:0000313" key="2">
    <source>
        <dbReference type="Proteomes" id="UP000037035"/>
    </source>
</evidence>
<keyword evidence="2" id="KW-1185">Reference proteome</keyword>
<proteinExistence type="predicted"/>
<dbReference type="VEuPathDB" id="FungiDB:VP01_2897g1"/>
<evidence type="ECO:0000313" key="1">
    <source>
        <dbReference type="EMBL" id="KNZ54632.1"/>
    </source>
</evidence>
<comment type="caution">
    <text evidence="1">The sequence shown here is derived from an EMBL/GenBank/DDBJ whole genome shotgun (WGS) entry which is preliminary data.</text>
</comment>
<protein>
    <submittedName>
        <fullName evidence="1">Putative signal peptide protein</fullName>
    </submittedName>
</protein>
<gene>
    <name evidence="1" type="ORF">VP01_2897g1</name>
</gene>
<sequence length="452" mass="51451">MTLFCFSMTCVLSFSTSYVMMSIGSLLSSTSLTSAPMRLPSHFFAFLTLDLEPLDAEEKNNPNHTHIHAHPSWTHIVFLLVFHLASKHTCRFNINQQSRVFFFFHDAQHSSYMDLGQPSVACAGHMRLAEEVRSVMQSALRPNYPFLHYKSYYTFLIYPKHNLRGCPTGNISASILAHEIILSNQSPPSYSEETNMSLTIKTEKSHVHNDSYCIELSKILLKFNHFHAHTMWHVHVGEFHKSPNGLHCKKTPLNCLQLTCKNSQEASVFTLNFLQQWSNQALMHNHCAKTSTYANRWGLDDSLAGACCIISRSRGSKRQWIWMRGTSQTGASPCVHQCGKKHQPSRFTESSPPRCIEYSLVSLRKTPGWGVFFTDSDKKHSLLPPFALCNPERDYGFSALYRYMSPAHTPTTLPPPLSYNSVNRIHTSCILKDNKLLINIRIRTLLINIIVV</sequence>
<name>A0A0L6V293_9BASI</name>
<accession>A0A0L6V293</accession>